<organism evidence="1 2">
    <name type="scientific">Marivita lacus</name>
    <dbReference type="NCBI Taxonomy" id="1323742"/>
    <lineage>
        <taxon>Bacteria</taxon>
        <taxon>Pseudomonadati</taxon>
        <taxon>Pseudomonadota</taxon>
        <taxon>Alphaproteobacteria</taxon>
        <taxon>Rhodobacterales</taxon>
        <taxon>Roseobacteraceae</taxon>
        <taxon>Marivita</taxon>
    </lineage>
</organism>
<name>A0ABQ1LAB2_9RHOB</name>
<reference evidence="2" key="1">
    <citation type="journal article" date="2019" name="Int. J. Syst. Evol. Microbiol.">
        <title>The Global Catalogue of Microorganisms (GCM) 10K type strain sequencing project: providing services to taxonomists for standard genome sequencing and annotation.</title>
        <authorList>
            <consortium name="The Broad Institute Genomics Platform"/>
            <consortium name="The Broad Institute Genome Sequencing Center for Infectious Disease"/>
            <person name="Wu L."/>
            <person name="Ma J."/>
        </authorList>
    </citation>
    <scope>NUCLEOTIDE SEQUENCE [LARGE SCALE GENOMIC DNA]</scope>
    <source>
        <strain evidence="2">CGMCC 1.12478</strain>
    </source>
</reference>
<proteinExistence type="predicted"/>
<dbReference type="Proteomes" id="UP000645462">
    <property type="component" value="Unassembled WGS sequence"/>
</dbReference>
<keyword evidence="2" id="KW-1185">Reference proteome</keyword>
<dbReference type="EMBL" id="BMFC01000016">
    <property type="protein sequence ID" value="GGC19339.1"/>
    <property type="molecule type" value="Genomic_DNA"/>
</dbReference>
<comment type="caution">
    <text evidence="1">The sequence shown here is derived from an EMBL/GenBank/DDBJ whole genome shotgun (WGS) entry which is preliminary data.</text>
</comment>
<dbReference type="RefSeq" id="WP_188483871.1">
    <property type="nucleotide sequence ID" value="NZ_BMFC01000016.1"/>
</dbReference>
<sequence>MNVILRDLDQTRVHFEAAIHRVGEQAATRAFNRALNSEGNKVRTQVHRALRKQTGAKAALINRETRTIRSTFANLTYTIEARGDYLGLSHFSPRQFGYGVRAKPWGRWQRFESAFLVGSLGNNAFVREGKARFPIKKMFGPSIPKEMVQDATLAAFEAAQPNVLAEATRQIGLLVTSKV</sequence>
<evidence type="ECO:0000313" key="1">
    <source>
        <dbReference type="EMBL" id="GGC19339.1"/>
    </source>
</evidence>
<evidence type="ECO:0008006" key="3">
    <source>
        <dbReference type="Google" id="ProtNLM"/>
    </source>
</evidence>
<gene>
    <name evidence="1" type="ORF">GCM10011363_40050</name>
</gene>
<evidence type="ECO:0000313" key="2">
    <source>
        <dbReference type="Proteomes" id="UP000645462"/>
    </source>
</evidence>
<protein>
    <recommendedName>
        <fullName evidence="3">HK97 gp10 family phage protein</fullName>
    </recommendedName>
</protein>
<accession>A0ABQ1LAB2</accession>